<proteinExistence type="predicted"/>
<organism evidence="2 3">
    <name type="scientific">Rhamnella rubrinervis</name>
    <dbReference type="NCBI Taxonomy" id="2594499"/>
    <lineage>
        <taxon>Eukaryota</taxon>
        <taxon>Viridiplantae</taxon>
        <taxon>Streptophyta</taxon>
        <taxon>Embryophyta</taxon>
        <taxon>Tracheophyta</taxon>
        <taxon>Spermatophyta</taxon>
        <taxon>Magnoliopsida</taxon>
        <taxon>eudicotyledons</taxon>
        <taxon>Gunneridae</taxon>
        <taxon>Pentapetalae</taxon>
        <taxon>rosids</taxon>
        <taxon>fabids</taxon>
        <taxon>Rosales</taxon>
        <taxon>Rhamnaceae</taxon>
        <taxon>rhamnoid group</taxon>
        <taxon>Rhamneae</taxon>
        <taxon>Rhamnella</taxon>
    </lineage>
</organism>
<dbReference type="Proteomes" id="UP000796880">
    <property type="component" value="Unassembled WGS sequence"/>
</dbReference>
<dbReference type="EMBL" id="VOIH02000006">
    <property type="protein sequence ID" value="KAF3443639.1"/>
    <property type="molecule type" value="Genomic_DNA"/>
</dbReference>
<sequence>MSCSNRVALLVASPPAADILAILPWIGVVSFSRRSVDRKWRTTIIGTAAASAQGVVVVGSYQALTSHFGWIVDGGGAAVEEGGAQRIAGVEESGAWGGRWWRKGVAKACAGLSISYLDIDRHEKA</sequence>
<gene>
    <name evidence="2" type="ORF">FNV43_RR13329</name>
</gene>
<keyword evidence="1" id="KW-0472">Membrane</keyword>
<reference evidence="2" key="1">
    <citation type="submission" date="2020-03" db="EMBL/GenBank/DDBJ databases">
        <title>A high-quality chromosome-level genome assembly of a woody plant with both climbing and erect habits, Rhamnella rubrinervis.</title>
        <authorList>
            <person name="Lu Z."/>
            <person name="Yang Y."/>
            <person name="Zhu X."/>
            <person name="Sun Y."/>
        </authorList>
    </citation>
    <scope>NUCLEOTIDE SEQUENCE</scope>
    <source>
        <strain evidence="2">BYM</strain>
        <tissue evidence="2">Leaf</tissue>
    </source>
</reference>
<dbReference type="AlphaFoldDB" id="A0A8K0H0W0"/>
<keyword evidence="1" id="KW-0812">Transmembrane</keyword>
<keyword evidence="1" id="KW-1133">Transmembrane helix</keyword>
<evidence type="ECO:0000313" key="3">
    <source>
        <dbReference type="Proteomes" id="UP000796880"/>
    </source>
</evidence>
<keyword evidence="3" id="KW-1185">Reference proteome</keyword>
<accession>A0A8K0H0W0</accession>
<name>A0A8K0H0W0_9ROSA</name>
<comment type="caution">
    <text evidence="2">The sequence shown here is derived from an EMBL/GenBank/DDBJ whole genome shotgun (WGS) entry which is preliminary data.</text>
</comment>
<feature type="transmembrane region" description="Helical" evidence="1">
    <location>
        <begin position="6"/>
        <end position="31"/>
    </location>
</feature>
<evidence type="ECO:0000256" key="1">
    <source>
        <dbReference type="SAM" id="Phobius"/>
    </source>
</evidence>
<protein>
    <submittedName>
        <fullName evidence="2">Uncharacterized protein</fullName>
    </submittedName>
</protein>
<evidence type="ECO:0000313" key="2">
    <source>
        <dbReference type="EMBL" id="KAF3443639.1"/>
    </source>
</evidence>